<keyword evidence="5" id="KW-0963">Cytoplasm</keyword>
<dbReference type="FunFam" id="2.170.260.10:FF:000003">
    <property type="entry name" value="Piwi-like RNA-mediated gene silencing 2"/>
    <property type="match status" value="1"/>
</dbReference>
<evidence type="ECO:0000256" key="6">
    <source>
        <dbReference type="ARBA" id="ARBA00022722"/>
    </source>
</evidence>
<evidence type="ECO:0000313" key="21">
    <source>
        <dbReference type="EMBL" id="NWU91010.1"/>
    </source>
</evidence>
<feature type="region of interest" description="Disordered" evidence="18">
    <location>
        <begin position="59"/>
        <end position="78"/>
    </location>
</feature>
<dbReference type="FunFam" id="3.40.50.2300:FF:000131">
    <property type="entry name" value="Piwi-like RNA-mediated gene silencing 1"/>
    <property type="match status" value="1"/>
</dbReference>
<keyword evidence="11" id="KW-0460">Magnesium</keyword>
<keyword evidence="8" id="KW-0255">Endonuclease</keyword>
<dbReference type="SMART" id="SM00950">
    <property type="entry name" value="Piwi"/>
    <property type="match status" value="1"/>
</dbReference>
<dbReference type="InterPro" id="IPR036397">
    <property type="entry name" value="RNaseH_sf"/>
</dbReference>
<evidence type="ECO:0000256" key="12">
    <source>
        <dbReference type="ARBA" id="ARBA00022845"/>
    </source>
</evidence>
<keyword evidence="4" id="KW-0488">Methylation</keyword>
<evidence type="ECO:0000256" key="4">
    <source>
        <dbReference type="ARBA" id="ARBA00022481"/>
    </source>
</evidence>
<feature type="domain" description="PAZ" evidence="19">
    <location>
        <begin position="297"/>
        <end position="408"/>
    </location>
</feature>
<dbReference type="SUPFAM" id="SSF101690">
    <property type="entry name" value="PAZ domain"/>
    <property type="match status" value="1"/>
</dbReference>
<feature type="region of interest" description="Disordered" evidence="18">
    <location>
        <begin position="1"/>
        <end position="23"/>
    </location>
</feature>
<keyword evidence="13" id="KW-0694">RNA-binding</keyword>
<evidence type="ECO:0000256" key="2">
    <source>
        <dbReference type="ARBA" id="ARBA00004496"/>
    </source>
</evidence>
<evidence type="ECO:0000256" key="8">
    <source>
        <dbReference type="ARBA" id="ARBA00022759"/>
    </source>
</evidence>
<dbReference type="Pfam" id="PF23278">
    <property type="entry name" value="Piwi_N"/>
    <property type="match status" value="1"/>
</dbReference>
<dbReference type="PROSITE" id="PS50821">
    <property type="entry name" value="PAZ"/>
    <property type="match status" value="1"/>
</dbReference>
<organism evidence="21 22">
    <name type="scientific">Upupa epops</name>
    <name type="common">Eurasian hoopoe</name>
    <dbReference type="NCBI Taxonomy" id="57439"/>
    <lineage>
        <taxon>Eukaryota</taxon>
        <taxon>Metazoa</taxon>
        <taxon>Chordata</taxon>
        <taxon>Craniata</taxon>
        <taxon>Vertebrata</taxon>
        <taxon>Euteleostomi</taxon>
        <taxon>Archelosauria</taxon>
        <taxon>Archosauria</taxon>
        <taxon>Dinosauria</taxon>
        <taxon>Saurischia</taxon>
        <taxon>Theropoda</taxon>
        <taxon>Coelurosauria</taxon>
        <taxon>Aves</taxon>
        <taxon>Neognathae</taxon>
        <taxon>Neoaves</taxon>
        <taxon>Telluraves</taxon>
        <taxon>Coraciimorphae</taxon>
        <taxon>Bucerotiformes</taxon>
        <taxon>Upupidae</taxon>
        <taxon>Upupa</taxon>
    </lineage>
</organism>
<dbReference type="GO" id="GO:0016787">
    <property type="term" value="F:hydrolase activity"/>
    <property type="evidence" value="ECO:0007669"/>
    <property type="project" value="UniProtKB-KW"/>
</dbReference>
<keyword evidence="3" id="KW-0217">Developmental protein</keyword>
<keyword evidence="9" id="KW-0221">Differentiation</keyword>
<evidence type="ECO:0000256" key="9">
    <source>
        <dbReference type="ARBA" id="ARBA00022782"/>
    </source>
</evidence>
<keyword evidence="15" id="KW-0469">Meiosis</keyword>
<evidence type="ECO:0000256" key="11">
    <source>
        <dbReference type="ARBA" id="ARBA00022842"/>
    </source>
</evidence>
<evidence type="ECO:0000256" key="10">
    <source>
        <dbReference type="ARBA" id="ARBA00022801"/>
    </source>
</evidence>
<dbReference type="GO" id="GO:0034584">
    <property type="term" value="F:piRNA binding"/>
    <property type="evidence" value="ECO:0007669"/>
    <property type="project" value="UniProtKB-ARBA"/>
</dbReference>
<accession>A0A7K6ALW4</accession>
<dbReference type="AlphaFoldDB" id="A0A7K6ALW4"/>
<reference evidence="21 22" key="1">
    <citation type="submission" date="2019-09" db="EMBL/GenBank/DDBJ databases">
        <title>Bird 10,000 Genomes (B10K) Project - Family phase.</title>
        <authorList>
            <person name="Zhang G."/>
        </authorList>
    </citation>
    <scope>NUCLEOTIDE SEQUENCE [LARGE SCALE GENOMIC DNA]</scope>
    <source>
        <strain evidence="21">B10K-DU-012-37</strain>
    </source>
</reference>
<evidence type="ECO:0000256" key="15">
    <source>
        <dbReference type="ARBA" id="ARBA00023254"/>
    </source>
</evidence>
<keyword evidence="22" id="KW-1185">Reference proteome</keyword>
<evidence type="ECO:0000256" key="13">
    <source>
        <dbReference type="ARBA" id="ARBA00022884"/>
    </source>
</evidence>
<dbReference type="GO" id="GO:0006417">
    <property type="term" value="P:regulation of translation"/>
    <property type="evidence" value="ECO:0007669"/>
    <property type="project" value="UniProtKB-KW"/>
</dbReference>
<dbReference type="GO" id="GO:0005737">
    <property type="term" value="C:cytoplasm"/>
    <property type="evidence" value="ECO:0007669"/>
    <property type="project" value="UniProtKB-SubCell"/>
</dbReference>
<dbReference type="Gene3D" id="3.40.50.2300">
    <property type="match status" value="1"/>
</dbReference>
<dbReference type="InterPro" id="IPR014811">
    <property type="entry name" value="ArgoL1"/>
</dbReference>
<feature type="non-terminal residue" evidence="21">
    <location>
        <position position="1"/>
    </location>
</feature>
<dbReference type="InterPro" id="IPR003100">
    <property type="entry name" value="PAZ_dom"/>
</dbReference>
<keyword evidence="10" id="KW-0378">Hydrolase</keyword>
<dbReference type="CDD" id="cd02845">
    <property type="entry name" value="PAZ_piwi_like"/>
    <property type="match status" value="1"/>
</dbReference>
<evidence type="ECO:0000259" key="19">
    <source>
        <dbReference type="PROSITE" id="PS50821"/>
    </source>
</evidence>
<sequence>MSGRARARARGRPPGQQQTNVPPVGAAAVSSSLFNEHLKMCSHLLQVQQPCVPEITPEEHVARGRQRGPPSVSQQQIEKRPEGLQLSMGFQSLCLGDRGGHRRDFHDLGVNTRQTIEHVQESKTGSTGSVIKLCANYFRLTSRPQWALYQYHVGYNPEIEARRLRSALLYQHEKLIGKSRAFDGSLLFLTKRLANKVTEVFSKTRNGENVKITITLTNELPPSSPTCLQFYNIIFRRLLKMLDLQQIGRNYYNPNDPINIPNHRLMIWPGFTSSILQYEESIMLCTDVSHKVLRSETVLDFMYDLSHQVEERRLKEACAKELIGVIVLTKYNNRTYRVDDIDWDANPQCTFRKADGSEISYIDYYKRQYNQDITDLNQPVLISQPKRRRGNIIPGPVALIPELCFLTGLTDKMRNDFNMMKDLAAHTRLPPEQRQREIGKLITYMNGDENVQRELQDWGLSFDSRPLSFSGRVVQGEKIIQSGNVFDYNPQFADWTRETRGVPLSCAKPLDNWLLIYTRRNYDCANALLQSLFKVTPSMGIRMNQATMIEVDDRVEAYLRALQQSITPDTNIVVCVLSGSRKDKYDAIKKYLCTDCPIPSQCVLARTLSKPQTVLTVATKIALQMNCKMGGELWAVEIPLKQVMIVGIDCYHDTLSGKQSIAGFVASLNQTMTRWFSRCVLQGRGQELVDGLKVCFQTALRDWFKWNKYLPSRIIVYRDGVGDGQLSALVSYEVPQILDCLKSVGKDYNPRLTVVVVKKRLNTRFFAHSGGALKNPPPGTIVDVEVTRPEWYDFYIVSQAVRNGCVSPTHYNVIYDTSKLKPDHMQRLTYKLCHLYYNWSGVIRVPAPCQYAHKLAFLVGQSIHKEPNLLLADRLYYL</sequence>
<keyword evidence="6" id="KW-0540">Nuclease</keyword>
<dbReference type="InterPro" id="IPR012337">
    <property type="entry name" value="RNaseH-like_sf"/>
</dbReference>
<dbReference type="GO" id="GO:0051321">
    <property type="term" value="P:meiotic cell cycle"/>
    <property type="evidence" value="ECO:0007669"/>
    <property type="project" value="UniProtKB-KW"/>
</dbReference>
<dbReference type="GO" id="GO:0031047">
    <property type="term" value="P:regulatory ncRNA-mediated gene silencing"/>
    <property type="evidence" value="ECO:0007669"/>
    <property type="project" value="UniProtKB-KW"/>
</dbReference>
<feature type="compositionally biased region" description="Basic residues" evidence="18">
    <location>
        <begin position="1"/>
        <end position="11"/>
    </location>
</feature>
<dbReference type="PANTHER" id="PTHR22891">
    <property type="entry name" value="EUKARYOTIC TRANSLATION INITIATION FACTOR 2C"/>
    <property type="match status" value="1"/>
</dbReference>
<dbReference type="SMART" id="SM00949">
    <property type="entry name" value="PAZ"/>
    <property type="match status" value="1"/>
</dbReference>
<dbReference type="EMBL" id="VZRI01002932">
    <property type="protein sequence ID" value="NWU91010.1"/>
    <property type="molecule type" value="Genomic_DNA"/>
</dbReference>
<comment type="subcellular location">
    <subcellularLocation>
        <location evidence="2">Cytoplasm</location>
    </subcellularLocation>
</comment>
<dbReference type="PROSITE" id="PS50822">
    <property type="entry name" value="PIWI"/>
    <property type="match status" value="1"/>
</dbReference>
<dbReference type="FunFam" id="3.30.420.10:FF:000014">
    <property type="entry name" value="Piwi-like RNA-mediated gene silencing 1"/>
    <property type="match status" value="1"/>
</dbReference>
<name>A0A7K6ALW4_UPUEP</name>
<gene>
    <name evidence="21" type="primary">Piwil1</name>
    <name evidence="21" type="ORF">UPUEPO_R09282</name>
</gene>
<dbReference type="Gene3D" id="2.170.260.10">
    <property type="entry name" value="paz domain"/>
    <property type="match status" value="1"/>
</dbReference>
<dbReference type="Proteomes" id="UP000544127">
    <property type="component" value="Unassembled WGS sequence"/>
</dbReference>
<feature type="domain" description="Piwi" evidence="20">
    <location>
        <begin position="572"/>
        <end position="864"/>
    </location>
</feature>
<keyword evidence="12" id="KW-0810">Translation regulation</keyword>
<dbReference type="OrthoDB" id="445936at2759"/>
<evidence type="ECO:0000256" key="5">
    <source>
        <dbReference type="ARBA" id="ARBA00022490"/>
    </source>
</evidence>
<protein>
    <recommendedName>
        <fullName evidence="17">Piwi-like protein 1</fullName>
    </recommendedName>
</protein>
<dbReference type="CDD" id="cd04658">
    <property type="entry name" value="Piwi_piwi-like_Euk"/>
    <property type="match status" value="1"/>
</dbReference>
<keyword evidence="14" id="KW-0943">RNA-mediated gene silencing</keyword>
<dbReference type="Pfam" id="PF02170">
    <property type="entry name" value="PAZ"/>
    <property type="match status" value="1"/>
</dbReference>
<dbReference type="GO" id="GO:0046872">
    <property type="term" value="F:metal ion binding"/>
    <property type="evidence" value="ECO:0007669"/>
    <property type="project" value="UniProtKB-KW"/>
</dbReference>
<comment type="cofactor">
    <cofactor evidence="1">
        <name>Mg(2+)</name>
        <dbReference type="ChEBI" id="CHEBI:18420"/>
    </cofactor>
</comment>
<evidence type="ECO:0000259" key="20">
    <source>
        <dbReference type="PROSITE" id="PS50822"/>
    </source>
</evidence>
<dbReference type="InterPro" id="IPR036085">
    <property type="entry name" value="PAZ_dom_sf"/>
</dbReference>
<feature type="non-terminal residue" evidence="21">
    <location>
        <position position="878"/>
    </location>
</feature>
<dbReference type="Pfam" id="PF02171">
    <property type="entry name" value="Piwi"/>
    <property type="match status" value="1"/>
</dbReference>
<evidence type="ECO:0000256" key="1">
    <source>
        <dbReference type="ARBA" id="ARBA00001946"/>
    </source>
</evidence>
<evidence type="ECO:0000256" key="14">
    <source>
        <dbReference type="ARBA" id="ARBA00023158"/>
    </source>
</evidence>
<dbReference type="Pfam" id="PF08699">
    <property type="entry name" value="ArgoL1"/>
    <property type="match status" value="1"/>
</dbReference>
<evidence type="ECO:0000256" key="3">
    <source>
        <dbReference type="ARBA" id="ARBA00022473"/>
    </source>
</evidence>
<keyword evidence="7" id="KW-0479">Metal-binding</keyword>
<evidence type="ECO:0000256" key="17">
    <source>
        <dbReference type="ARBA" id="ARBA00067899"/>
    </source>
</evidence>
<proteinExistence type="inferred from homology"/>
<evidence type="ECO:0000313" key="22">
    <source>
        <dbReference type="Proteomes" id="UP000544127"/>
    </source>
</evidence>
<comment type="similarity">
    <text evidence="16">Belongs to the argonaute family. Piwi subfamily.</text>
</comment>
<evidence type="ECO:0000256" key="7">
    <source>
        <dbReference type="ARBA" id="ARBA00022723"/>
    </source>
</evidence>
<dbReference type="Gene3D" id="3.30.420.10">
    <property type="entry name" value="Ribonuclease H-like superfamily/Ribonuclease H"/>
    <property type="match status" value="1"/>
</dbReference>
<dbReference type="InterPro" id="IPR003165">
    <property type="entry name" value="Piwi"/>
</dbReference>
<evidence type="ECO:0000256" key="18">
    <source>
        <dbReference type="SAM" id="MobiDB-lite"/>
    </source>
</evidence>
<dbReference type="GO" id="GO:0007281">
    <property type="term" value="P:germ cell development"/>
    <property type="evidence" value="ECO:0007669"/>
    <property type="project" value="UniProtKB-ARBA"/>
</dbReference>
<dbReference type="GO" id="GO:0004519">
    <property type="term" value="F:endonuclease activity"/>
    <property type="evidence" value="ECO:0007669"/>
    <property type="project" value="UniProtKB-KW"/>
</dbReference>
<evidence type="ECO:0000256" key="16">
    <source>
        <dbReference type="ARBA" id="ARBA00038291"/>
    </source>
</evidence>
<dbReference type="SUPFAM" id="SSF53098">
    <property type="entry name" value="Ribonuclease H-like"/>
    <property type="match status" value="1"/>
</dbReference>
<comment type="caution">
    <text evidence="21">The sequence shown here is derived from an EMBL/GenBank/DDBJ whole genome shotgun (WGS) entry which is preliminary data.</text>
</comment>